<dbReference type="GO" id="GO:0000932">
    <property type="term" value="C:P-body"/>
    <property type="evidence" value="ECO:0007669"/>
    <property type="project" value="TreeGrafter"/>
</dbReference>
<sequence>MKLYAHPLDFSTIAEEFHISTEFPSDVISVARELDDQFAGQRIDMRDYEFVTIDPAGSMDLDQAVVITNRNDGYTVYYAIADVAAFVEFDAPRAVADESLRRGQTIYLPDKPARLHPAELSEDRASLLPDCDRPAVVWTINLDHAGEVVGVEVARCLIHSVQRLNYQEVERGIAAGTLHPSIALLPEVGRLRAATKSRAQAINLRMPSQTVEIRDGAAELDIEERLSSMDYNSELSLLAGMCAAEMMVAAANGVLRTLDAPEQSALDAFRSAAVSLGYPADCDLNEVDMSEPRFLALMREAQKLLRGADYEIVGEGPAHQHAGVGGYYTHVTAPLRRLIDRYATEICLSISNNTPVPEWVTRNLDAVVQTMRSSSVTASTVDRACLDLTEATVLQPWVGHNFSAVVIDSSQKNNSCRVFIENPPVIAACVGAAPRGKQVDVTVIEADPSTRSVRCAWPAD</sequence>
<evidence type="ECO:0000259" key="1">
    <source>
        <dbReference type="SMART" id="SM00955"/>
    </source>
</evidence>
<dbReference type="SUPFAM" id="SSF50249">
    <property type="entry name" value="Nucleic acid-binding proteins"/>
    <property type="match status" value="1"/>
</dbReference>
<accession>A0A6I8MFU8</accession>
<dbReference type="InterPro" id="IPR012340">
    <property type="entry name" value="NA-bd_OB-fold"/>
</dbReference>
<dbReference type="SMART" id="SM00955">
    <property type="entry name" value="RNB"/>
    <property type="match status" value="1"/>
</dbReference>
<dbReference type="Pfam" id="PF18614">
    <property type="entry name" value="RNase_II_C_S1"/>
    <property type="match status" value="1"/>
</dbReference>
<dbReference type="KEGG" id="crf:FRC0190_01696"/>
<feature type="domain" description="RNB" evidence="1">
    <location>
        <begin position="42"/>
        <end position="353"/>
    </location>
</feature>
<evidence type="ECO:0000313" key="2">
    <source>
        <dbReference type="EMBL" id="VZH85759.1"/>
    </source>
</evidence>
<dbReference type="InterPro" id="IPR050180">
    <property type="entry name" value="RNR_Ribonuclease"/>
</dbReference>
<dbReference type="AlphaFoldDB" id="A0A6I8MFU8"/>
<dbReference type="RefSeq" id="WP_155873554.1">
    <property type="nucleotide sequence ID" value="NZ_LR738855.1"/>
</dbReference>
<gene>
    <name evidence="2" type="ORF">FRC0190_01696</name>
</gene>
<proteinExistence type="predicted"/>
<reference evidence="2 3" key="1">
    <citation type="submission" date="2019-11" db="EMBL/GenBank/DDBJ databases">
        <authorList>
            <person name="Brisse S."/>
        </authorList>
    </citation>
    <scope>NUCLEOTIDE SEQUENCE [LARGE SCALE GENOMIC DNA]</scope>
    <source>
        <strain evidence="2">FRC0190</strain>
    </source>
</reference>
<dbReference type="InterPro" id="IPR001900">
    <property type="entry name" value="RNase_II/R"/>
</dbReference>
<dbReference type="Proteomes" id="UP000423525">
    <property type="component" value="Chromosome"/>
</dbReference>
<dbReference type="Pfam" id="PF00773">
    <property type="entry name" value="RNB"/>
    <property type="match status" value="1"/>
</dbReference>
<dbReference type="GO" id="GO:0006402">
    <property type="term" value="P:mRNA catabolic process"/>
    <property type="evidence" value="ECO:0007669"/>
    <property type="project" value="TreeGrafter"/>
</dbReference>
<dbReference type="GO" id="GO:0000175">
    <property type="term" value="F:3'-5'-RNA exonuclease activity"/>
    <property type="evidence" value="ECO:0007669"/>
    <property type="project" value="TreeGrafter"/>
</dbReference>
<protein>
    <submittedName>
        <fullName evidence="2">RNB domain-containing ribonuclease</fullName>
    </submittedName>
</protein>
<dbReference type="PANTHER" id="PTHR23355:SF42">
    <property type="entry name" value="RIBONUCLEASE II, CHLOROPLASTIC_MITOCHONDRIAL"/>
    <property type="match status" value="1"/>
</dbReference>
<evidence type="ECO:0000313" key="3">
    <source>
        <dbReference type="Proteomes" id="UP000423525"/>
    </source>
</evidence>
<dbReference type="GO" id="GO:0003723">
    <property type="term" value="F:RNA binding"/>
    <property type="evidence" value="ECO:0007669"/>
    <property type="project" value="InterPro"/>
</dbReference>
<dbReference type="InterPro" id="IPR040596">
    <property type="entry name" value="RNase_II_C_S1"/>
</dbReference>
<dbReference type="EMBL" id="LR738855">
    <property type="protein sequence ID" value="VZH85759.1"/>
    <property type="molecule type" value="Genomic_DNA"/>
</dbReference>
<organism evidence="2 3">
    <name type="scientific">Corynebacterium rouxii</name>
    <dbReference type="NCBI Taxonomy" id="2719119"/>
    <lineage>
        <taxon>Bacteria</taxon>
        <taxon>Bacillati</taxon>
        <taxon>Actinomycetota</taxon>
        <taxon>Actinomycetes</taxon>
        <taxon>Mycobacteriales</taxon>
        <taxon>Corynebacteriaceae</taxon>
        <taxon>Corynebacterium</taxon>
    </lineage>
</organism>
<name>A0A6I8MFU8_9CORY</name>
<dbReference type="PANTHER" id="PTHR23355">
    <property type="entry name" value="RIBONUCLEASE"/>
    <property type="match status" value="1"/>
</dbReference>